<reference evidence="1" key="2">
    <citation type="journal article" date="2022" name="New Phytol.">
        <title>Evolutionary transition to the ectomycorrhizal habit in the genomes of a hyperdiverse lineage of mushroom-forming fungi.</title>
        <authorList>
            <person name="Looney B."/>
            <person name="Miyauchi S."/>
            <person name="Morin E."/>
            <person name="Drula E."/>
            <person name="Courty P.E."/>
            <person name="Kohler A."/>
            <person name="Kuo A."/>
            <person name="LaButti K."/>
            <person name="Pangilinan J."/>
            <person name="Lipzen A."/>
            <person name="Riley R."/>
            <person name="Andreopoulos W."/>
            <person name="He G."/>
            <person name="Johnson J."/>
            <person name="Nolan M."/>
            <person name="Tritt A."/>
            <person name="Barry K.W."/>
            <person name="Grigoriev I.V."/>
            <person name="Nagy L.G."/>
            <person name="Hibbett D."/>
            <person name="Henrissat B."/>
            <person name="Matheny P.B."/>
            <person name="Labbe J."/>
            <person name="Martin F.M."/>
        </authorList>
    </citation>
    <scope>NUCLEOTIDE SEQUENCE</scope>
    <source>
        <strain evidence="1">FP105234-sp</strain>
    </source>
</reference>
<accession>A0ACB8R7G0</accession>
<keyword evidence="2" id="KW-1185">Reference proteome</keyword>
<evidence type="ECO:0000313" key="1">
    <source>
        <dbReference type="EMBL" id="KAI0039842.1"/>
    </source>
</evidence>
<reference evidence="1" key="1">
    <citation type="submission" date="2021-02" db="EMBL/GenBank/DDBJ databases">
        <authorList>
            <consortium name="DOE Joint Genome Institute"/>
            <person name="Ahrendt S."/>
            <person name="Looney B.P."/>
            <person name="Miyauchi S."/>
            <person name="Morin E."/>
            <person name="Drula E."/>
            <person name="Courty P.E."/>
            <person name="Chicoki N."/>
            <person name="Fauchery L."/>
            <person name="Kohler A."/>
            <person name="Kuo A."/>
            <person name="Labutti K."/>
            <person name="Pangilinan J."/>
            <person name="Lipzen A."/>
            <person name="Riley R."/>
            <person name="Andreopoulos W."/>
            <person name="He G."/>
            <person name="Johnson J."/>
            <person name="Barry K.W."/>
            <person name="Grigoriev I.V."/>
            <person name="Nagy L."/>
            <person name="Hibbett D."/>
            <person name="Henrissat B."/>
            <person name="Matheny P.B."/>
            <person name="Labbe J."/>
            <person name="Martin F."/>
        </authorList>
    </citation>
    <scope>NUCLEOTIDE SEQUENCE</scope>
    <source>
        <strain evidence="1">FP105234-sp</strain>
    </source>
</reference>
<proteinExistence type="predicted"/>
<protein>
    <submittedName>
        <fullName evidence="1">Uncharacterized protein</fullName>
    </submittedName>
</protein>
<sequence>MTTEPLATQRRESLRLYADNALRRLSLGLSAVGEDVWLHASVPRSYPLSWMTWRISSSRRASVTALCAVIVDRCTYELHSERENGMQRVVIAVRSTVNATIPRDALVVISTILVYLKSAPPLRLRRATVGERSLKQGTSRQDPRVRKQTRSSV</sequence>
<evidence type="ECO:0000313" key="2">
    <source>
        <dbReference type="Proteomes" id="UP000814033"/>
    </source>
</evidence>
<dbReference type="Proteomes" id="UP000814033">
    <property type="component" value="Unassembled WGS sequence"/>
</dbReference>
<comment type="caution">
    <text evidence="1">The sequence shown here is derived from an EMBL/GenBank/DDBJ whole genome shotgun (WGS) entry which is preliminary data.</text>
</comment>
<name>A0ACB8R7G0_9AGAM</name>
<dbReference type="EMBL" id="MU276257">
    <property type="protein sequence ID" value="KAI0039842.1"/>
    <property type="molecule type" value="Genomic_DNA"/>
</dbReference>
<gene>
    <name evidence="1" type="ORF">FA95DRAFT_981415</name>
</gene>
<organism evidence="1 2">
    <name type="scientific">Auriscalpium vulgare</name>
    <dbReference type="NCBI Taxonomy" id="40419"/>
    <lineage>
        <taxon>Eukaryota</taxon>
        <taxon>Fungi</taxon>
        <taxon>Dikarya</taxon>
        <taxon>Basidiomycota</taxon>
        <taxon>Agaricomycotina</taxon>
        <taxon>Agaricomycetes</taxon>
        <taxon>Russulales</taxon>
        <taxon>Auriscalpiaceae</taxon>
        <taxon>Auriscalpium</taxon>
    </lineage>
</organism>